<feature type="signal peptide" evidence="1">
    <location>
        <begin position="1"/>
        <end position="20"/>
    </location>
</feature>
<reference evidence="2 3" key="1">
    <citation type="submission" date="2024-02" db="EMBL/GenBank/DDBJ databases">
        <title>First draft genome assembly of two strains of Seiridium cardinale.</title>
        <authorList>
            <person name="Emiliani G."/>
            <person name="Scali E."/>
        </authorList>
    </citation>
    <scope>NUCLEOTIDE SEQUENCE [LARGE SCALE GENOMIC DNA]</scope>
    <source>
        <strain evidence="2 3">BM-138-000479</strain>
    </source>
</reference>
<proteinExistence type="predicted"/>
<feature type="chain" id="PRO_5046539773" evidence="1">
    <location>
        <begin position="21"/>
        <end position="390"/>
    </location>
</feature>
<dbReference type="Proteomes" id="UP001465668">
    <property type="component" value="Unassembled WGS sequence"/>
</dbReference>
<organism evidence="2 3">
    <name type="scientific">Seiridium cardinale</name>
    <dbReference type="NCBI Taxonomy" id="138064"/>
    <lineage>
        <taxon>Eukaryota</taxon>
        <taxon>Fungi</taxon>
        <taxon>Dikarya</taxon>
        <taxon>Ascomycota</taxon>
        <taxon>Pezizomycotina</taxon>
        <taxon>Sordariomycetes</taxon>
        <taxon>Xylariomycetidae</taxon>
        <taxon>Amphisphaeriales</taxon>
        <taxon>Sporocadaceae</taxon>
        <taxon>Seiridium</taxon>
    </lineage>
</organism>
<gene>
    <name evidence="2" type="ORF">SCAR479_11174</name>
</gene>
<name>A0ABR2XER1_9PEZI</name>
<dbReference type="EMBL" id="JARVKM010000065">
    <property type="protein sequence ID" value="KAK9772165.1"/>
    <property type="molecule type" value="Genomic_DNA"/>
</dbReference>
<keyword evidence="3" id="KW-1185">Reference proteome</keyword>
<evidence type="ECO:0000256" key="1">
    <source>
        <dbReference type="SAM" id="SignalP"/>
    </source>
</evidence>
<comment type="caution">
    <text evidence="2">The sequence shown here is derived from an EMBL/GenBank/DDBJ whole genome shotgun (WGS) entry which is preliminary data.</text>
</comment>
<evidence type="ECO:0000313" key="2">
    <source>
        <dbReference type="EMBL" id="KAK9772165.1"/>
    </source>
</evidence>
<keyword evidence="1" id="KW-0732">Signal</keyword>
<protein>
    <submittedName>
        <fullName evidence="2">Uncharacterized protein</fullName>
    </submittedName>
</protein>
<accession>A0ABR2XER1</accession>
<sequence>MLPKVFFSLALYFASPKAEAGSMDNNNNNSGHRPVRRTIQSNEAYMEIARTARELCIRAALLPAQKRRVLEAVTILEVPQMSQKRQQYRMFLHDVHSKCGVHGVLLCAVTLGQHRTTTMRKGSRFDLVDKLSRCKDDSTINCSVTRSLAEEHGIPQKLKYAEPMEPQSPTAFYGTSSSDCESPRYSTQSYESTGAGSGVYGDMGCNDTVFEFRASNPKSKPREYVPLEVIGRVFNDGISGMIRKVPVKNNNTIVYSAAIVVNFPNSGAVECLLSIDVEGWAINRLTKTLFNTDTCWPDPSRCVISSEGARLTIMNPDVTMTGARDETLLEVFGPELYQAIHESSVRKRELEVYKQETECVSISFTDGGAILNLSLSLKAGIDIQNKLFNS</sequence>
<evidence type="ECO:0000313" key="3">
    <source>
        <dbReference type="Proteomes" id="UP001465668"/>
    </source>
</evidence>